<dbReference type="Proteomes" id="UP000075221">
    <property type="component" value="Chromosome"/>
</dbReference>
<accession>A0AAC8YG96</accession>
<evidence type="ECO:0000256" key="1">
    <source>
        <dbReference type="ARBA" id="ARBA00011063"/>
    </source>
</evidence>
<feature type="region of interest" description="Disordered" evidence="5">
    <location>
        <begin position="21"/>
        <end position="40"/>
    </location>
</feature>
<dbReference type="Gene3D" id="3.40.50.2300">
    <property type="match status" value="1"/>
</dbReference>
<evidence type="ECO:0000313" key="10">
    <source>
        <dbReference type="Proteomes" id="UP000178666"/>
    </source>
</evidence>
<keyword evidence="2" id="KW-0378">Hydrolase</keyword>
<protein>
    <recommendedName>
        <fullName evidence="6">Phosphotyrosine protein phosphatase I domain-containing protein</fullName>
    </recommendedName>
</protein>
<dbReference type="Proteomes" id="UP000178666">
    <property type="component" value="Chromosome"/>
</dbReference>
<dbReference type="PRINTS" id="PR00719">
    <property type="entry name" value="LMWPTPASE"/>
</dbReference>
<name>A0AAC8YG96_9ACTN</name>
<evidence type="ECO:0000259" key="6">
    <source>
        <dbReference type="SMART" id="SM00226"/>
    </source>
</evidence>
<keyword evidence="3" id="KW-0904">Protein phosphatase</keyword>
<dbReference type="EMBL" id="CP015970">
    <property type="protein sequence ID" value="AOZ47631.1"/>
    <property type="molecule type" value="Genomic_DNA"/>
</dbReference>
<evidence type="ECO:0000256" key="5">
    <source>
        <dbReference type="SAM" id="MobiDB-lite"/>
    </source>
</evidence>
<evidence type="ECO:0000313" key="7">
    <source>
        <dbReference type="EMBL" id="AMS06171.1"/>
    </source>
</evidence>
<dbReference type="AlphaFoldDB" id="A0AAC8YG96"/>
<organism evidence="7 9">
    <name type="scientific">Acidipropionibacterium acidipropionici</name>
    <dbReference type="NCBI Taxonomy" id="1748"/>
    <lineage>
        <taxon>Bacteria</taxon>
        <taxon>Bacillati</taxon>
        <taxon>Actinomycetota</taxon>
        <taxon>Actinomycetes</taxon>
        <taxon>Propionibacteriales</taxon>
        <taxon>Propionibacteriaceae</taxon>
        <taxon>Acidipropionibacterium</taxon>
    </lineage>
</organism>
<dbReference type="PANTHER" id="PTHR11717:SF31">
    <property type="entry name" value="LOW MOLECULAR WEIGHT PROTEIN-TYROSINE-PHOSPHATASE ETP-RELATED"/>
    <property type="match status" value="1"/>
</dbReference>
<dbReference type="InterPro" id="IPR023485">
    <property type="entry name" value="Ptyr_pPase"/>
</dbReference>
<evidence type="ECO:0000313" key="8">
    <source>
        <dbReference type="EMBL" id="AOZ47631.1"/>
    </source>
</evidence>
<dbReference type="Pfam" id="PF01451">
    <property type="entry name" value="LMWPc"/>
    <property type="match status" value="1"/>
</dbReference>
<dbReference type="PANTHER" id="PTHR11717">
    <property type="entry name" value="LOW MOLECULAR WEIGHT PROTEIN TYROSINE PHOSPHATASE"/>
    <property type="match status" value="1"/>
</dbReference>
<reference evidence="7 9" key="2">
    <citation type="submission" date="2016-02" db="EMBL/GenBank/DDBJ databases">
        <title>Complete Genome Sequence of Propionibacterium acidipropionici ATCC 55737.</title>
        <authorList>
            <person name="Luna Flores C.H."/>
            <person name="Nielsen L.K."/>
            <person name="Marcellin E."/>
        </authorList>
    </citation>
    <scope>NUCLEOTIDE SEQUENCE [LARGE SCALE GENOMIC DNA]</scope>
    <source>
        <strain evidence="7 9">ATCC 55737</strain>
    </source>
</reference>
<dbReference type="SMART" id="SM00226">
    <property type="entry name" value="LMWPc"/>
    <property type="match status" value="1"/>
</dbReference>
<dbReference type="SUPFAM" id="SSF52788">
    <property type="entry name" value="Phosphotyrosine protein phosphatases I"/>
    <property type="match status" value="1"/>
</dbReference>
<feature type="active site" evidence="4">
    <location>
        <position position="59"/>
    </location>
</feature>
<dbReference type="InterPro" id="IPR017867">
    <property type="entry name" value="Tyr_phospatase_low_mol_wt"/>
</dbReference>
<reference evidence="8 10" key="1">
    <citation type="journal article" date="2016" name="Plant Dis.">
        <title>Improved production of propionic acid using genome shuffling.</title>
        <authorList>
            <person name="Luna-Flores C.H."/>
            <person name="Palfreyman R.W."/>
            <person name="Kromer J.O."/>
            <person name="Nielsen L.K."/>
            <person name="Marcellin E."/>
        </authorList>
    </citation>
    <scope>NUCLEOTIDE SEQUENCE [LARGE SCALE GENOMIC DNA]</scope>
    <source>
        <strain evidence="8 10">F3E8</strain>
    </source>
</reference>
<evidence type="ECO:0000313" key="9">
    <source>
        <dbReference type="Proteomes" id="UP000075221"/>
    </source>
</evidence>
<proteinExistence type="inferred from homology"/>
<comment type="similarity">
    <text evidence="1">Belongs to the low molecular weight phosphotyrosine protein phosphatase family.</text>
</comment>
<evidence type="ECO:0000256" key="2">
    <source>
        <dbReference type="ARBA" id="ARBA00022801"/>
    </source>
</evidence>
<dbReference type="GO" id="GO:0004725">
    <property type="term" value="F:protein tyrosine phosphatase activity"/>
    <property type="evidence" value="ECO:0007669"/>
    <property type="project" value="InterPro"/>
</dbReference>
<evidence type="ECO:0000256" key="4">
    <source>
        <dbReference type="PIRSR" id="PIRSR617867-1"/>
    </source>
</evidence>
<dbReference type="InterPro" id="IPR036196">
    <property type="entry name" value="Ptyr_pPase_sf"/>
</dbReference>
<evidence type="ECO:0000256" key="3">
    <source>
        <dbReference type="ARBA" id="ARBA00022912"/>
    </source>
</evidence>
<dbReference type="EMBL" id="CP014352">
    <property type="protein sequence ID" value="AMS06171.1"/>
    <property type="molecule type" value="Genomic_DNA"/>
</dbReference>
<feature type="active site" description="Nucleophile" evidence="4">
    <location>
        <position position="53"/>
    </location>
</feature>
<keyword evidence="10" id="KW-1185">Reference proteome</keyword>
<feature type="domain" description="Phosphotyrosine protein phosphatase I" evidence="6">
    <location>
        <begin position="47"/>
        <end position="220"/>
    </location>
</feature>
<sequence>MPRQDLVMRLFCSSLKLSRPKGGTVASHPSIAMSGSGEARKEDSSSTKILFVCTGNICRSAFAELYLRSVLGSLSYDSDVEVGSAGTMAVVDAPIDPEMSAEAEQRGIVPRAHRARQLTGRLLRDADAVMVFGSEHIEWICAEYPEYVQKVVGLGQAARVLRQRPPRAVSSWSTLAGDVRALSSELLAVDEIADPYRRGRAAAAQAAARICQDIDALCCGVAGRG</sequence>
<dbReference type="InterPro" id="IPR050438">
    <property type="entry name" value="LMW_PTPase"/>
</dbReference>
<gene>
    <name evidence="8" type="ORF">A8L58_14160</name>
    <name evidence="7" type="ORF">AXH35_12710</name>
</gene>